<sequence length="420" mass="45432">MPLLASKKDNAASAAAHHPISAHHNPSAVTVSHLAGPYRAPVPPSLSEVEIQELRKQTRQCMLAVGMFLSGTANTITIKAAMSTLAVGRDGGDPRPFDHPFVVAGFMFVGEISCLLVHYMTRARGCRKRYNTNVCALPAMFDISATCIMYRRLWPFHWCALFSVCVGAAVVGYASLLVAPAEAGGASPADGEHGLWQRLRGDALVVVSQLFVATQMCIEERFVTGHDMPALLTVGCEGLWGLFGLFVLLAHTPGAHGHPVEDTIDALAQIHNSPRVLAFLVANACSIAASAAYRMVLDSMRTIGVWAFGLAFAGESFHPLQLVGFAFLALGAMLYNEAVALPCSAAYPSERQREEDKARLAERRLVSASRSSGRLSSAEECHASADYRLYELSDAEAGGERLFDDFFTPHLSRWTAHFNR</sequence>
<dbReference type="PaxDb" id="2903-EOD19326"/>
<dbReference type="KEGG" id="ehx:EMIHUDRAFT_242941"/>
<protein>
    <recommendedName>
        <fullName evidence="4">EamA domain-containing protein</fullName>
    </recommendedName>
</protein>
<dbReference type="AlphaFoldDB" id="A0A0D3J741"/>
<dbReference type="Proteomes" id="UP000013827">
    <property type="component" value="Unassembled WGS sequence"/>
</dbReference>
<dbReference type="STRING" id="2903.R1E8G8"/>
<proteinExistence type="predicted"/>
<dbReference type="EnsemblProtists" id="EOD19326">
    <property type="protein sequence ID" value="EOD19326"/>
    <property type="gene ID" value="EMIHUDRAFT_242941"/>
</dbReference>
<keyword evidence="1" id="KW-1133">Transmembrane helix</keyword>
<keyword evidence="1" id="KW-0812">Transmembrane</keyword>
<accession>A0A0D3J741</accession>
<dbReference type="PANTHER" id="PTHR13146">
    <property type="match status" value="1"/>
</dbReference>
<reference evidence="3" key="1">
    <citation type="journal article" date="2013" name="Nature">
        <title>Pan genome of the phytoplankton Emiliania underpins its global distribution.</title>
        <authorList>
            <person name="Read B.A."/>
            <person name="Kegel J."/>
            <person name="Klute M.J."/>
            <person name="Kuo A."/>
            <person name="Lefebvre S.C."/>
            <person name="Maumus F."/>
            <person name="Mayer C."/>
            <person name="Miller J."/>
            <person name="Monier A."/>
            <person name="Salamov A."/>
            <person name="Young J."/>
            <person name="Aguilar M."/>
            <person name="Claverie J.M."/>
            <person name="Frickenhaus S."/>
            <person name="Gonzalez K."/>
            <person name="Herman E.K."/>
            <person name="Lin Y.C."/>
            <person name="Napier J."/>
            <person name="Ogata H."/>
            <person name="Sarno A.F."/>
            <person name="Shmutz J."/>
            <person name="Schroeder D."/>
            <person name="de Vargas C."/>
            <person name="Verret F."/>
            <person name="von Dassow P."/>
            <person name="Valentin K."/>
            <person name="Van de Peer Y."/>
            <person name="Wheeler G."/>
            <person name="Dacks J.B."/>
            <person name="Delwiche C.F."/>
            <person name="Dyhrman S.T."/>
            <person name="Glockner G."/>
            <person name="John U."/>
            <person name="Richards T."/>
            <person name="Worden A.Z."/>
            <person name="Zhang X."/>
            <person name="Grigoriev I.V."/>
            <person name="Allen A.E."/>
            <person name="Bidle K."/>
            <person name="Borodovsky M."/>
            <person name="Bowler C."/>
            <person name="Brownlee C."/>
            <person name="Cock J.M."/>
            <person name="Elias M."/>
            <person name="Gladyshev V.N."/>
            <person name="Groth M."/>
            <person name="Guda C."/>
            <person name="Hadaegh A."/>
            <person name="Iglesias-Rodriguez M.D."/>
            <person name="Jenkins J."/>
            <person name="Jones B.M."/>
            <person name="Lawson T."/>
            <person name="Leese F."/>
            <person name="Lindquist E."/>
            <person name="Lobanov A."/>
            <person name="Lomsadze A."/>
            <person name="Malik S.B."/>
            <person name="Marsh M.E."/>
            <person name="Mackinder L."/>
            <person name="Mock T."/>
            <person name="Mueller-Roeber B."/>
            <person name="Pagarete A."/>
            <person name="Parker M."/>
            <person name="Probert I."/>
            <person name="Quesneville H."/>
            <person name="Raines C."/>
            <person name="Rensing S.A."/>
            <person name="Riano-Pachon D.M."/>
            <person name="Richier S."/>
            <person name="Rokitta S."/>
            <person name="Shiraiwa Y."/>
            <person name="Soanes D.M."/>
            <person name="van der Giezen M."/>
            <person name="Wahlund T.M."/>
            <person name="Williams B."/>
            <person name="Wilson W."/>
            <person name="Wolfe G."/>
            <person name="Wurch L.L."/>
        </authorList>
    </citation>
    <scope>NUCLEOTIDE SEQUENCE</scope>
</reference>
<dbReference type="GO" id="GO:0016020">
    <property type="term" value="C:membrane"/>
    <property type="evidence" value="ECO:0007669"/>
    <property type="project" value="TreeGrafter"/>
</dbReference>
<organism evidence="2 3">
    <name type="scientific">Emiliania huxleyi (strain CCMP1516)</name>
    <dbReference type="NCBI Taxonomy" id="280463"/>
    <lineage>
        <taxon>Eukaryota</taxon>
        <taxon>Haptista</taxon>
        <taxon>Haptophyta</taxon>
        <taxon>Prymnesiophyceae</taxon>
        <taxon>Isochrysidales</taxon>
        <taxon>Noelaerhabdaceae</taxon>
        <taxon>Emiliania</taxon>
    </lineage>
</organism>
<name>A0A0D3J741_EMIH1</name>
<feature type="transmembrane region" description="Helical" evidence="1">
    <location>
        <begin position="61"/>
        <end position="81"/>
    </location>
</feature>
<dbReference type="eggNOG" id="KOG3912">
    <property type="taxonomic scope" value="Eukaryota"/>
</dbReference>
<keyword evidence="3" id="KW-1185">Reference proteome</keyword>
<feature type="transmembrane region" description="Helical" evidence="1">
    <location>
        <begin position="305"/>
        <end position="335"/>
    </location>
</feature>
<reference evidence="2" key="2">
    <citation type="submission" date="2024-10" db="UniProtKB">
        <authorList>
            <consortium name="EnsemblProtists"/>
        </authorList>
    </citation>
    <scope>IDENTIFICATION</scope>
</reference>
<feature type="transmembrane region" description="Helical" evidence="1">
    <location>
        <begin position="158"/>
        <end position="179"/>
    </location>
</feature>
<evidence type="ECO:0008006" key="4">
    <source>
        <dbReference type="Google" id="ProtNLM"/>
    </source>
</evidence>
<dbReference type="PANTHER" id="PTHR13146:SF0">
    <property type="entry name" value="SOLUTE CARRIER FAMILY 35 MEMBER F6"/>
    <property type="match status" value="1"/>
</dbReference>
<evidence type="ECO:0000313" key="2">
    <source>
        <dbReference type="EnsemblProtists" id="EOD19326"/>
    </source>
</evidence>
<dbReference type="RefSeq" id="XP_005771755.1">
    <property type="nucleotide sequence ID" value="XM_005771698.1"/>
</dbReference>
<dbReference type="GeneID" id="17264874"/>
<keyword evidence="1" id="KW-0472">Membrane</keyword>
<feature type="transmembrane region" description="Helical" evidence="1">
    <location>
        <begin position="101"/>
        <end position="120"/>
    </location>
</feature>
<evidence type="ECO:0000313" key="3">
    <source>
        <dbReference type="Proteomes" id="UP000013827"/>
    </source>
</evidence>
<feature type="transmembrane region" description="Helical" evidence="1">
    <location>
        <begin position="230"/>
        <end position="250"/>
    </location>
</feature>
<evidence type="ECO:0000256" key="1">
    <source>
        <dbReference type="SAM" id="Phobius"/>
    </source>
</evidence>
<dbReference type="HOGENOM" id="CLU_654586_0_0_1"/>